<evidence type="ECO:0000256" key="5">
    <source>
        <dbReference type="ARBA" id="ARBA00023591"/>
    </source>
</evidence>
<evidence type="ECO:0000313" key="7">
    <source>
        <dbReference type="Proteomes" id="UP000323506"/>
    </source>
</evidence>
<keyword evidence="3" id="KW-0964">Secreted</keyword>
<evidence type="ECO:0000256" key="3">
    <source>
        <dbReference type="ARBA" id="ARBA00022525"/>
    </source>
</evidence>
<evidence type="ECO:0000313" key="6">
    <source>
        <dbReference type="EMBL" id="TYH18053.1"/>
    </source>
</evidence>
<dbReference type="EMBL" id="CM017692">
    <property type="protein sequence ID" value="TYH18053.1"/>
    <property type="molecule type" value="Genomic_DNA"/>
</dbReference>
<dbReference type="PANTHER" id="PTHR31279">
    <property type="entry name" value="PROTEIN EXORDIUM-LIKE 5"/>
    <property type="match status" value="1"/>
</dbReference>
<keyword evidence="4" id="KW-0732">Signal</keyword>
<name>A0A5D2GJF8_GOSDA</name>
<dbReference type="Pfam" id="PF04674">
    <property type="entry name" value="Phi_1"/>
    <property type="match status" value="1"/>
</dbReference>
<proteinExistence type="inferred from homology"/>
<comment type="similarity">
    <text evidence="5">Belongs to the EXORDIUM family.</text>
</comment>
<dbReference type="PANTHER" id="PTHR31279:SF73">
    <property type="entry name" value="OS10G0376400 PROTEIN"/>
    <property type="match status" value="1"/>
</dbReference>
<sequence length="74" mass="8070">MKKAGRSDARIVLANQVTDTNYSIRKILKKSQVSLLAKRVHSKPHGLTLVLTAKDVAVEGFCMSNCGFHSSNAK</sequence>
<evidence type="ECO:0000256" key="4">
    <source>
        <dbReference type="ARBA" id="ARBA00022729"/>
    </source>
</evidence>
<reference evidence="6 7" key="1">
    <citation type="submission" date="2019-06" db="EMBL/GenBank/DDBJ databases">
        <title>WGS assembly of Gossypium darwinii.</title>
        <authorList>
            <person name="Chen Z.J."/>
            <person name="Sreedasyam A."/>
            <person name="Ando A."/>
            <person name="Song Q."/>
            <person name="De L."/>
            <person name="Hulse-Kemp A."/>
            <person name="Ding M."/>
            <person name="Ye W."/>
            <person name="Kirkbride R."/>
            <person name="Jenkins J."/>
            <person name="Plott C."/>
            <person name="Lovell J."/>
            <person name="Lin Y.-M."/>
            <person name="Vaughn R."/>
            <person name="Liu B."/>
            <person name="Li W."/>
            <person name="Simpson S."/>
            <person name="Scheffler B."/>
            <person name="Saski C."/>
            <person name="Grover C."/>
            <person name="Hu G."/>
            <person name="Conover J."/>
            <person name="Carlson J."/>
            <person name="Shu S."/>
            <person name="Boston L."/>
            <person name="Williams M."/>
            <person name="Peterson D."/>
            <person name="Mcgee K."/>
            <person name="Jones D."/>
            <person name="Wendel J."/>
            <person name="Stelly D."/>
            <person name="Grimwood J."/>
            <person name="Schmutz J."/>
        </authorList>
    </citation>
    <scope>NUCLEOTIDE SEQUENCE [LARGE SCALE GENOMIC DNA]</scope>
    <source>
        <strain evidence="6">1808015.09</strain>
    </source>
</reference>
<keyword evidence="7" id="KW-1185">Reference proteome</keyword>
<protein>
    <submittedName>
        <fullName evidence="6">Uncharacterized protein</fullName>
    </submittedName>
</protein>
<comment type="subcellular location">
    <subcellularLocation>
        <location evidence="1">Secreted</location>
        <location evidence="1">Extracellular space</location>
        <location evidence="1">Apoplast</location>
    </subcellularLocation>
</comment>
<evidence type="ECO:0000256" key="2">
    <source>
        <dbReference type="ARBA" id="ARBA00022523"/>
    </source>
</evidence>
<dbReference type="InterPro" id="IPR006766">
    <property type="entry name" value="EXORDIUM-like"/>
</dbReference>
<organism evidence="6 7">
    <name type="scientific">Gossypium darwinii</name>
    <name type="common">Darwin's cotton</name>
    <name type="synonym">Gossypium barbadense var. darwinii</name>
    <dbReference type="NCBI Taxonomy" id="34276"/>
    <lineage>
        <taxon>Eukaryota</taxon>
        <taxon>Viridiplantae</taxon>
        <taxon>Streptophyta</taxon>
        <taxon>Embryophyta</taxon>
        <taxon>Tracheophyta</taxon>
        <taxon>Spermatophyta</taxon>
        <taxon>Magnoliopsida</taxon>
        <taxon>eudicotyledons</taxon>
        <taxon>Gunneridae</taxon>
        <taxon>Pentapetalae</taxon>
        <taxon>rosids</taxon>
        <taxon>malvids</taxon>
        <taxon>Malvales</taxon>
        <taxon>Malvaceae</taxon>
        <taxon>Malvoideae</taxon>
        <taxon>Gossypium</taxon>
    </lineage>
</organism>
<accession>A0A5D2GJF8</accession>
<keyword evidence="2" id="KW-0052">Apoplast</keyword>
<dbReference type="AlphaFoldDB" id="A0A5D2GJF8"/>
<evidence type="ECO:0000256" key="1">
    <source>
        <dbReference type="ARBA" id="ARBA00004271"/>
    </source>
</evidence>
<dbReference type="GO" id="GO:0048046">
    <property type="term" value="C:apoplast"/>
    <property type="evidence" value="ECO:0007669"/>
    <property type="project" value="UniProtKB-SubCell"/>
</dbReference>
<dbReference type="Proteomes" id="UP000323506">
    <property type="component" value="Chromosome A05"/>
</dbReference>
<gene>
    <name evidence="6" type="ORF">ES288_A05G239500v1</name>
</gene>